<dbReference type="InterPro" id="IPR057990">
    <property type="entry name" value="TPR_SYO1"/>
</dbReference>
<keyword evidence="2" id="KW-0378">Hydrolase</keyword>
<dbReference type="InterPro" id="IPR027417">
    <property type="entry name" value="P-loop_NTPase"/>
</dbReference>
<dbReference type="PROSITE" id="PS51192">
    <property type="entry name" value="HELICASE_ATP_BIND_1"/>
    <property type="match status" value="1"/>
</dbReference>
<dbReference type="Pfam" id="PF25567">
    <property type="entry name" value="TPR_SYO1"/>
    <property type="match status" value="1"/>
</dbReference>
<dbReference type="Pfam" id="PF21010">
    <property type="entry name" value="HA2_C"/>
    <property type="match status" value="1"/>
</dbReference>
<dbReference type="InterPro" id="IPR014001">
    <property type="entry name" value="Helicase_ATP-bd"/>
</dbReference>
<dbReference type="Pfam" id="PF07717">
    <property type="entry name" value="OB_NTP_bind"/>
    <property type="match status" value="1"/>
</dbReference>
<dbReference type="GO" id="GO:0003723">
    <property type="term" value="F:RNA binding"/>
    <property type="evidence" value="ECO:0007669"/>
    <property type="project" value="TreeGrafter"/>
</dbReference>
<evidence type="ECO:0000259" key="6">
    <source>
        <dbReference type="PROSITE" id="PS50908"/>
    </source>
</evidence>
<dbReference type="Proteomes" id="UP001050691">
    <property type="component" value="Unassembled WGS sequence"/>
</dbReference>
<feature type="domain" description="RWD" evidence="6">
    <location>
        <begin position="727"/>
        <end position="838"/>
    </location>
</feature>
<feature type="compositionally biased region" description="Acidic residues" evidence="5">
    <location>
        <begin position="15"/>
        <end position="35"/>
    </location>
</feature>
<evidence type="ECO:0000256" key="2">
    <source>
        <dbReference type="ARBA" id="ARBA00022801"/>
    </source>
</evidence>
<organism evidence="9 10">
    <name type="scientific">Clathrus columnatus</name>
    <dbReference type="NCBI Taxonomy" id="1419009"/>
    <lineage>
        <taxon>Eukaryota</taxon>
        <taxon>Fungi</taxon>
        <taxon>Dikarya</taxon>
        <taxon>Basidiomycota</taxon>
        <taxon>Agaricomycotina</taxon>
        <taxon>Agaricomycetes</taxon>
        <taxon>Phallomycetidae</taxon>
        <taxon>Phallales</taxon>
        <taxon>Clathraceae</taxon>
        <taxon>Clathrus</taxon>
    </lineage>
</organism>
<dbReference type="Gene3D" id="3.40.50.300">
    <property type="entry name" value="P-loop containing nucleotide triphosphate hydrolases"/>
    <property type="match status" value="2"/>
</dbReference>
<accession>A0AAV5AKJ2</accession>
<evidence type="ECO:0000259" key="7">
    <source>
        <dbReference type="PROSITE" id="PS51192"/>
    </source>
</evidence>
<dbReference type="PANTHER" id="PTHR18934">
    <property type="entry name" value="ATP-DEPENDENT RNA HELICASE"/>
    <property type="match status" value="1"/>
</dbReference>
<evidence type="ECO:0008006" key="11">
    <source>
        <dbReference type="Google" id="ProtNLM"/>
    </source>
</evidence>
<keyword evidence="3" id="KW-0347">Helicase</keyword>
<protein>
    <recommendedName>
        <fullName evidence="11">ATP-dependent RNA helicase DHX29</fullName>
    </recommendedName>
</protein>
<dbReference type="Pfam" id="PF24385">
    <property type="entry name" value="DSRM_DHX29"/>
    <property type="match status" value="1"/>
</dbReference>
<sequence length="1697" mass="188378">MEIASPPSSLMANVDDADMADGDMIDDSEEDEEAIEVPRESTNKLLPILTSPLIKLIVPTVLSFPPSPADPSPHPPTTSVLSTIHIRALECLNNLFLAIDDSDNSSENGTFTDADRQGASDIWAAIWKALAQVGTIVVDGKISAPRGFEKKREFWEIAMGALWGVARIGKRHLIPNPEQVRIVIEFCTASQDDMIKVKCVGALECLAQYPDGVEANKIIAEHLFKQILSSSPATIESSLQAVSALIDIYSDESVPYDVNFRTNNGIQSLEQILPITRKLLRGIDCRKPGGMDLRRRADEIVTNLIAFIKYPLACRLGYVTPNVHTTSIIMPPRKGIVKSGNAGNSAKSSLSSSKKNASDANLMSEKWLGKTGSDNSEVLCIRITAKLRAEGGHTLQNRHDKGYSFIILLRCRNKRTSQVDIVRFEPRPPFYMPTALEARHWGATYALYRVIIAICNNIQLNRVLPPGPREYWAQLEQEHRAAPEHQTWMYSPDPFAAKKEVEARQLEATKRREESATASQNFVEIREKDSLGGDLVGVIEVKMGPSLRDVVEHAVKQPYVSQNSPGQIKFVPSEAHNDLRQSLRNLSFTPSQIERTLKALSSPSPLTRSLLDASPEPLGAAIAHLLLSTPESDLPPRFLAKGTDDSFIQSAYAGSNNLKIRWVTERLIKEVGFPPHIVKEIIQTKEVSSIGFESLLTELSQRLIGKTCPDEPDQAFDVEERNVDRESEVAALDSIYSSVRVLSSASEEPGTNETRTLVIPIPNTPITFHLILPSNHPYPLTTALPPMYVSDSGASLSPYLRLHLLSSVLRSRLIQDRVSGEGVGLLAVNILEETWDKLQAEGNPDVEEILAPLLGLTHSSADQPTTSDKESKVFVERNTTFIRRDQQKSLKYPENTRTNDQILQEIDETRQRENVLSLFQERQKLPAWSAKDSFLEQFRRHRVVICVGETGSGKTTQVPQYILDDYVDAVRANKTQGLSLAQYQIIVTQPRRVAAVSVASRVSAERGDDGSVSYSIRGESNSTSRTKILFCTTGVALRRLNAGDGFDKVNVIIVDEVHERSVDSDFLLLELRDLLKRNSNIKVVLMSATINHDVFLNYFEGAALVSIPGRTHPVDDIKPAQKQTEKDLQSFRDMYKSQGFDDASVQALENLTRSGRIDYQLIVATVLFIVSNKNDGSVLIFLPGVQEIKKCMDLIKASLGTSVEVLPLHANLTSDEQKKVFKRTAKRKIIISTNVAETSITIDDVVYVIDTGKVKEISYDIDSGLSQLAERWISKAAARQRRGRAGRTQPGECYKLYTRQQHEDWDNFPVPEILRTPLESLLLSAKAMRGNEDVRAFLGKAVDPPPMATIEKTWVVLQELGAINEHNNITALGRLLTLLPVDLRLGKMLVLSIIFNCLEPILTLAACLSSKPLFISPIDKREDATKARLKFMAMNSDLLTDVNAYDECTKVATTGGDSALRKFCEDSFISFTAIKDITTLREDLLEALSSAGFTIESSVSSSMTGSSALLQSIVMAGLHPRIARVTLPSSAIKFDKIQSGTIQRAQEAREFRIFDLDAGTDIDHRGQRVFLHPNSVMFNRDKWKEPFICYFRKTFTTKPYLRDATEVPLYAVLLFGGPLVVNQISGWLTMKRAQGTTPRLSMKAWPRIGVLVNQLKQLLDTRLSEALEIGKLDAFQKGDPVFEAILALLTKGESTFA</sequence>
<dbReference type="SMART" id="SM00487">
    <property type="entry name" value="DEXDc"/>
    <property type="match status" value="1"/>
</dbReference>
<feature type="region of interest" description="Disordered" evidence="5">
    <location>
        <begin position="1"/>
        <end position="39"/>
    </location>
</feature>
<evidence type="ECO:0000259" key="8">
    <source>
        <dbReference type="PROSITE" id="PS51194"/>
    </source>
</evidence>
<dbReference type="InterPro" id="IPR011545">
    <property type="entry name" value="DEAD/DEAH_box_helicase_dom"/>
</dbReference>
<dbReference type="InterPro" id="IPR016024">
    <property type="entry name" value="ARM-type_fold"/>
</dbReference>
<gene>
    <name evidence="9" type="ORF">Clacol_007464</name>
</gene>
<dbReference type="GO" id="GO:0004386">
    <property type="term" value="F:helicase activity"/>
    <property type="evidence" value="ECO:0007669"/>
    <property type="project" value="UniProtKB-KW"/>
</dbReference>
<evidence type="ECO:0000313" key="10">
    <source>
        <dbReference type="Proteomes" id="UP001050691"/>
    </source>
</evidence>
<dbReference type="PANTHER" id="PTHR18934:SF267">
    <property type="entry name" value="ATP-DEPENDENT RNA HELICASE YLR419W-RELATED"/>
    <property type="match status" value="1"/>
</dbReference>
<dbReference type="InterPro" id="IPR011989">
    <property type="entry name" value="ARM-like"/>
</dbReference>
<dbReference type="SUPFAM" id="SSF48371">
    <property type="entry name" value="ARM repeat"/>
    <property type="match status" value="1"/>
</dbReference>
<dbReference type="Pfam" id="PF00271">
    <property type="entry name" value="Helicase_C"/>
    <property type="match status" value="1"/>
</dbReference>
<dbReference type="Pfam" id="PF04408">
    <property type="entry name" value="WHD_HA2"/>
    <property type="match status" value="1"/>
</dbReference>
<dbReference type="GO" id="GO:0005524">
    <property type="term" value="F:ATP binding"/>
    <property type="evidence" value="ECO:0007669"/>
    <property type="project" value="UniProtKB-KW"/>
</dbReference>
<dbReference type="SUPFAM" id="SSF52540">
    <property type="entry name" value="P-loop containing nucleoside triphosphate hydrolases"/>
    <property type="match status" value="1"/>
</dbReference>
<dbReference type="FunFam" id="1.20.120.1080:FF:000002">
    <property type="entry name" value="Putative ATP-dependent RNA helicase DHX36"/>
    <property type="match status" value="1"/>
</dbReference>
<dbReference type="InterPro" id="IPR048333">
    <property type="entry name" value="HA2_WH"/>
</dbReference>
<name>A0AAV5AKJ2_9AGAM</name>
<dbReference type="Gene3D" id="1.20.120.1080">
    <property type="match status" value="1"/>
</dbReference>
<dbReference type="InterPro" id="IPR011709">
    <property type="entry name" value="DEAD-box_helicase_OB_fold"/>
</dbReference>
<keyword evidence="4" id="KW-0067">ATP-binding</keyword>
<dbReference type="GO" id="GO:0016787">
    <property type="term" value="F:hydrolase activity"/>
    <property type="evidence" value="ECO:0007669"/>
    <property type="project" value="UniProtKB-KW"/>
</dbReference>
<comment type="caution">
    <text evidence="9">The sequence shown here is derived from an EMBL/GenBank/DDBJ whole genome shotgun (WGS) entry which is preliminary data.</text>
</comment>
<keyword evidence="1" id="KW-0547">Nucleotide-binding</keyword>
<evidence type="ECO:0000256" key="3">
    <source>
        <dbReference type="ARBA" id="ARBA00022806"/>
    </source>
</evidence>
<evidence type="ECO:0000313" key="9">
    <source>
        <dbReference type="EMBL" id="GJJ13213.1"/>
    </source>
</evidence>
<dbReference type="EMBL" id="BPWL01000008">
    <property type="protein sequence ID" value="GJJ13213.1"/>
    <property type="molecule type" value="Genomic_DNA"/>
</dbReference>
<proteinExistence type="predicted"/>
<feature type="domain" description="Helicase ATP-binding" evidence="7">
    <location>
        <begin position="935"/>
        <end position="1108"/>
    </location>
</feature>
<dbReference type="InterPro" id="IPR007502">
    <property type="entry name" value="Helicase-assoc_dom"/>
</dbReference>
<dbReference type="Gene3D" id="1.25.10.10">
    <property type="entry name" value="Leucine-rich Repeat Variant"/>
    <property type="match status" value="1"/>
</dbReference>
<reference evidence="9" key="1">
    <citation type="submission" date="2021-10" db="EMBL/GenBank/DDBJ databases">
        <title>De novo Genome Assembly of Clathrus columnatus (Basidiomycota, Fungi) Using Illumina and Nanopore Sequence Data.</title>
        <authorList>
            <person name="Ogiso-Tanaka E."/>
            <person name="Itagaki H."/>
            <person name="Hosoya T."/>
            <person name="Hosaka K."/>
        </authorList>
    </citation>
    <scope>NUCLEOTIDE SEQUENCE</scope>
    <source>
        <strain evidence="9">MO-923</strain>
    </source>
</reference>
<dbReference type="InterPro" id="IPR001650">
    <property type="entry name" value="Helicase_C-like"/>
</dbReference>
<feature type="domain" description="Helicase C-terminal" evidence="8">
    <location>
        <begin position="1161"/>
        <end position="1329"/>
    </location>
</feature>
<dbReference type="InterPro" id="IPR056328">
    <property type="entry name" value="DSRM_DHX29"/>
</dbReference>
<evidence type="ECO:0000256" key="4">
    <source>
        <dbReference type="ARBA" id="ARBA00022840"/>
    </source>
</evidence>
<dbReference type="SMART" id="SM00490">
    <property type="entry name" value="HELICc"/>
    <property type="match status" value="1"/>
</dbReference>
<dbReference type="CDD" id="cd17917">
    <property type="entry name" value="DEXHc_RHA-like"/>
    <property type="match status" value="1"/>
</dbReference>
<dbReference type="InterPro" id="IPR006575">
    <property type="entry name" value="RWD_dom"/>
</dbReference>
<dbReference type="CDD" id="cd18791">
    <property type="entry name" value="SF2_C_RHA"/>
    <property type="match status" value="1"/>
</dbReference>
<evidence type="ECO:0000256" key="5">
    <source>
        <dbReference type="SAM" id="MobiDB-lite"/>
    </source>
</evidence>
<keyword evidence="10" id="KW-1185">Reference proteome</keyword>
<dbReference type="Pfam" id="PF00270">
    <property type="entry name" value="DEAD"/>
    <property type="match status" value="1"/>
</dbReference>
<dbReference type="PROSITE" id="PS50908">
    <property type="entry name" value="RWD"/>
    <property type="match status" value="1"/>
</dbReference>
<dbReference type="SMART" id="SM00847">
    <property type="entry name" value="HA2"/>
    <property type="match status" value="1"/>
</dbReference>
<dbReference type="PROSITE" id="PS51194">
    <property type="entry name" value="HELICASE_CTER"/>
    <property type="match status" value="1"/>
</dbReference>
<evidence type="ECO:0000256" key="1">
    <source>
        <dbReference type="ARBA" id="ARBA00022741"/>
    </source>
</evidence>
<feature type="compositionally biased region" description="Polar residues" evidence="5">
    <location>
        <begin position="1"/>
        <end position="10"/>
    </location>
</feature>